<keyword evidence="1" id="KW-0813">Transport</keyword>
<dbReference type="SUPFAM" id="SSF57802">
    <property type="entry name" value="Rubredoxin-like"/>
    <property type="match status" value="1"/>
</dbReference>
<name>A0AAV9J065_CYACA</name>
<evidence type="ECO:0000256" key="6">
    <source>
        <dbReference type="SAM" id="Phobius"/>
    </source>
</evidence>
<evidence type="ECO:0000256" key="1">
    <source>
        <dbReference type="ARBA" id="ARBA00022448"/>
    </source>
</evidence>
<organism evidence="8 9">
    <name type="scientific">Cyanidium caldarium</name>
    <name type="common">Red alga</name>
    <dbReference type="NCBI Taxonomy" id="2771"/>
    <lineage>
        <taxon>Eukaryota</taxon>
        <taxon>Rhodophyta</taxon>
        <taxon>Bangiophyceae</taxon>
        <taxon>Cyanidiales</taxon>
        <taxon>Cyanidiaceae</taxon>
        <taxon>Cyanidium</taxon>
    </lineage>
</organism>
<keyword evidence="2" id="KW-0479">Metal-binding</keyword>
<dbReference type="EMBL" id="JANCYW010000014">
    <property type="protein sequence ID" value="KAK4537781.1"/>
    <property type="molecule type" value="Genomic_DNA"/>
</dbReference>
<evidence type="ECO:0000256" key="2">
    <source>
        <dbReference type="ARBA" id="ARBA00022723"/>
    </source>
</evidence>
<proteinExistence type="predicted"/>
<feature type="transmembrane region" description="Helical" evidence="6">
    <location>
        <begin position="145"/>
        <end position="163"/>
    </location>
</feature>
<dbReference type="InterPro" id="IPR050526">
    <property type="entry name" value="Rubredoxin_ET"/>
</dbReference>
<keyword evidence="6" id="KW-1133">Transmembrane helix</keyword>
<keyword evidence="9" id="KW-1185">Reference proteome</keyword>
<evidence type="ECO:0000259" key="7">
    <source>
        <dbReference type="PROSITE" id="PS50903"/>
    </source>
</evidence>
<dbReference type="GO" id="GO:0009055">
    <property type="term" value="F:electron transfer activity"/>
    <property type="evidence" value="ECO:0007669"/>
    <property type="project" value="TreeGrafter"/>
</dbReference>
<gene>
    <name evidence="8" type="ORF">CDCA_CDCA14G3806</name>
</gene>
<feature type="domain" description="Rubredoxin-like" evidence="7">
    <location>
        <begin position="65"/>
        <end position="117"/>
    </location>
</feature>
<reference evidence="8 9" key="1">
    <citation type="submission" date="2022-07" db="EMBL/GenBank/DDBJ databases">
        <title>Genome-wide signatures of adaptation to extreme environments.</title>
        <authorList>
            <person name="Cho C.H."/>
            <person name="Yoon H.S."/>
        </authorList>
    </citation>
    <scope>NUCLEOTIDE SEQUENCE [LARGE SCALE GENOMIC DNA]</scope>
    <source>
        <strain evidence="8 9">DBV 063 E5</strain>
    </source>
</reference>
<keyword evidence="3" id="KW-0249">Electron transport</keyword>
<dbReference type="PANTHER" id="PTHR47627">
    <property type="entry name" value="RUBREDOXIN"/>
    <property type="match status" value="1"/>
</dbReference>
<keyword evidence="6" id="KW-0472">Membrane</keyword>
<dbReference type="PANTHER" id="PTHR47627:SF1">
    <property type="entry name" value="RUBREDOXIN-1-RELATED"/>
    <property type="match status" value="1"/>
</dbReference>
<evidence type="ECO:0000313" key="8">
    <source>
        <dbReference type="EMBL" id="KAK4537781.1"/>
    </source>
</evidence>
<evidence type="ECO:0000256" key="3">
    <source>
        <dbReference type="ARBA" id="ARBA00022982"/>
    </source>
</evidence>
<evidence type="ECO:0000313" key="9">
    <source>
        <dbReference type="Proteomes" id="UP001301350"/>
    </source>
</evidence>
<dbReference type="InterPro" id="IPR024934">
    <property type="entry name" value="Rubredoxin-like_dom"/>
</dbReference>
<keyword evidence="6" id="KW-0812">Transmembrane</keyword>
<dbReference type="PROSITE" id="PS50903">
    <property type="entry name" value="RUBREDOXIN_LIKE"/>
    <property type="match status" value="1"/>
</dbReference>
<dbReference type="Pfam" id="PF00301">
    <property type="entry name" value="Rubredoxin"/>
    <property type="match status" value="1"/>
</dbReference>
<evidence type="ECO:0000256" key="5">
    <source>
        <dbReference type="SAM" id="MobiDB-lite"/>
    </source>
</evidence>
<dbReference type="GO" id="GO:0005506">
    <property type="term" value="F:iron ion binding"/>
    <property type="evidence" value="ECO:0007669"/>
    <property type="project" value="InterPro"/>
</dbReference>
<dbReference type="InterPro" id="IPR024935">
    <property type="entry name" value="Rubredoxin_dom"/>
</dbReference>
<dbReference type="CDD" id="cd00730">
    <property type="entry name" value="rubredoxin"/>
    <property type="match status" value="1"/>
</dbReference>
<feature type="compositionally biased region" description="Low complexity" evidence="5">
    <location>
        <begin position="49"/>
        <end position="60"/>
    </location>
</feature>
<sequence length="164" mass="17924">MSRRRSLCGWRMQAADDSGDGNRETSEPAEGEAWVIRASPREQAETAEAETSGEGAAAKAASTGDEVHVCTVCGYLYETRTGEPFLRIRPGTRFEELDPATFRCPSCKSGKERFQPTTRVMSGPRGSERYGLGANELTPAQKNTLIFGALFLGFLLLMSGYLFN</sequence>
<dbReference type="AlphaFoldDB" id="A0AAV9J065"/>
<dbReference type="GO" id="GO:0043448">
    <property type="term" value="P:alkane catabolic process"/>
    <property type="evidence" value="ECO:0007669"/>
    <property type="project" value="TreeGrafter"/>
</dbReference>
<feature type="region of interest" description="Disordered" evidence="5">
    <location>
        <begin position="1"/>
        <end position="60"/>
    </location>
</feature>
<protein>
    <recommendedName>
        <fullName evidence="7">Rubredoxin-like domain-containing protein</fullName>
    </recommendedName>
</protein>
<evidence type="ECO:0000256" key="4">
    <source>
        <dbReference type="ARBA" id="ARBA00023004"/>
    </source>
</evidence>
<dbReference type="Proteomes" id="UP001301350">
    <property type="component" value="Unassembled WGS sequence"/>
</dbReference>
<keyword evidence="4" id="KW-0408">Iron</keyword>
<dbReference type="Gene3D" id="2.20.28.10">
    <property type="match status" value="1"/>
</dbReference>
<accession>A0AAV9J065</accession>
<comment type="caution">
    <text evidence="8">The sequence shown here is derived from an EMBL/GenBank/DDBJ whole genome shotgun (WGS) entry which is preliminary data.</text>
</comment>